<evidence type="ECO:0000259" key="1">
    <source>
        <dbReference type="Pfam" id="PF02589"/>
    </source>
</evidence>
<feature type="domain" description="LUD" evidence="1">
    <location>
        <begin position="53"/>
        <end position="221"/>
    </location>
</feature>
<sequence>MSRDAILKTVRASLKGEADVDARREAVKARLSSHQRNLIPARGQLGDAERVALFAEQAEKVGATVTRVDDAGAVPEAVADYLRGRNLPQRVRKGNDPRLGALPFDKTPTLEVNTGPSDGTDLVGLSHAFGGVAETGTLVLASGNDNPTTINFLPETHIVVISAEDIAGDYETVFERVRAAYGEGTMPRCLNMITGPSRSGDIEQTILLGAHGPKDVHVVVVG</sequence>
<evidence type="ECO:0000313" key="2">
    <source>
        <dbReference type="EMBL" id="RAI27999.1"/>
    </source>
</evidence>
<dbReference type="PANTHER" id="PTHR43682">
    <property type="entry name" value="LACTATE UTILIZATION PROTEIN C"/>
    <property type="match status" value="1"/>
</dbReference>
<keyword evidence="3" id="KW-1185">Reference proteome</keyword>
<dbReference type="Pfam" id="PF02589">
    <property type="entry name" value="LUD_dom"/>
    <property type="match status" value="1"/>
</dbReference>
<evidence type="ECO:0000313" key="3">
    <source>
        <dbReference type="Proteomes" id="UP000249299"/>
    </source>
</evidence>
<accession>A0A327JNJ2</accession>
<dbReference type="SUPFAM" id="SSF100950">
    <property type="entry name" value="NagB/RpiA/CoA transferase-like"/>
    <property type="match status" value="1"/>
</dbReference>
<gene>
    <name evidence="2" type="ORF">CH339_07795</name>
</gene>
<dbReference type="RefSeq" id="WP_111433787.1">
    <property type="nucleotide sequence ID" value="NZ_JACIGG010000013.1"/>
</dbReference>
<dbReference type="InterPro" id="IPR003741">
    <property type="entry name" value="LUD_dom"/>
</dbReference>
<comment type="caution">
    <text evidence="2">The sequence shown here is derived from an EMBL/GenBank/DDBJ whole genome shotgun (WGS) entry which is preliminary data.</text>
</comment>
<dbReference type="PANTHER" id="PTHR43682:SF1">
    <property type="entry name" value="LACTATE UTILIZATION PROTEIN C"/>
    <property type="match status" value="1"/>
</dbReference>
<dbReference type="InterPro" id="IPR024185">
    <property type="entry name" value="FTHF_cligase-like_sf"/>
</dbReference>
<dbReference type="EMBL" id="NPEV01000012">
    <property type="protein sequence ID" value="RAI27999.1"/>
    <property type="molecule type" value="Genomic_DNA"/>
</dbReference>
<reference evidence="2 3" key="1">
    <citation type="submission" date="2017-07" db="EMBL/GenBank/DDBJ databases">
        <title>Draft Genome Sequences of Select Purple Nonsulfur Bacteria.</title>
        <authorList>
            <person name="Lasarre B."/>
            <person name="Mckinlay J.B."/>
        </authorList>
    </citation>
    <scope>NUCLEOTIDE SEQUENCE [LARGE SCALE GENOMIC DNA]</scope>
    <source>
        <strain evidence="2 3">DSM 11290</strain>
    </source>
</reference>
<proteinExistence type="predicted"/>
<name>A0A327JNJ2_9HYPH</name>
<dbReference type="OrthoDB" id="9794157at2"/>
<dbReference type="InterPro" id="IPR037171">
    <property type="entry name" value="NagB/RpiA_transferase-like"/>
</dbReference>
<protein>
    <submittedName>
        <fullName evidence="2">Lactate utilization protein</fullName>
    </submittedName>
</protein>
<dbReference type="Gene3D" id="3.40.50.10420">
    <property type="entry name" value="NagB/RpiA/CoA transferase-like"/>
    <property type="match status" value="1"/>
</dbReference>
<dbReference type="AlphaFoldDB" id="A0A327JNJ2"/>
<dbReference type="Proteomes" id="UP000249299">
    <property type="component" value="Unassembled WGS sequence"/>
</dbReference>
<organism evidence="2 3">
    <name type="scientific">Rhodobium orientis</name>
    <dbReference type="NCBI Taxonomy" id="34017"/>
    <lineage>
        <taxon>Bacteria</taxon>
        <taxon>Pseudomonadati</taxon>
        <taxon>Pseudomonadota</taxon>
        <taxon>Alphaproteobacteria</taxon>
        <taxon>Hyphomicrobiales</taxon>
        <taxon>Rhodobiaceae</taxon>
        <taxon>Rhodobium</taxon>
    </lineage>
</organism>